<gene>
    <name evidence="4" type="ORF">PXC00_07430</name>
</gene>
<evidence type="ECO:0000256" key="1">
    <source>
        <dbReference type="ARBA" id="ARBA00004613"/>
    </source>
</evidence>
<dbReference type="Pfam" id="PF01522">
    <property type="entry name" value="Polysacc_deac_1"/>
    <property type="match status" value="1"/>
</dbReference>
<protein>
    <submittedName>
        <fullName evidence="4">Polysaccharide deacetylase family protein</fullName>
    </submittedName>
</protein>
<dbReference type="InterPro" id="IPR051398">
    <property type="entry name" value="Polysacch_Deacetylase"/>
</dbReference>
<dbReference type="GO" id="GO:0005576">
    <property type="term" value="C:extracellular region"/>
    <property type="evidence" value="ECO:0007669"/>
    <property type="project" value="UniProtKB-SubCell"/>
</dbReference>
<organism evidence="4 5">
    <name type="scientific">Caproicibacterium argilliputei</name>
    <dbReference type="NCBI Taxonomy" id="3030016"/>
    <lineage>
        <taxon>Bacteria</taxon>
        <taxon>Bacillati</taxon>
        <taxon>Bacillota</taxon>
        <taxon>Clostridia</taxon>
        <taxon>Eubacteriales</taxon>
        <taxon>Oscillospiraceae</taxon>
        <taxon>Caproicibacterium</taxon>
    </lineage>
</organism>
<sequence>MMQLIRRKARRAAATLCVLLLVLTTAFGMQKFGTRADAVPTAAKPAGVSLPILMYHSMLPASVLRGTYIVSPALFEQDLQYLKKEGYTTVVMQDLINYVNGRGSLPTKPIMLTFDDGYYNNYQYAFPLLKKYNMKMVFSPIGSCTEAYSQTDSDHITYSHVTWKELNEMLASGLVEVQNHTYDLHKNKGGRLGASKRRSESVMDYQKVLRTDLSHEQDLVYEYAHVRMSTFVYPFGAVSEAAADVIRQLGFQATLTCSEKMNYITRDADCIFGLGRYLRSPKQTTAQLFAHIAKTSGQKK</sequence>
<dbReference type="GO" id="GO:0016810">
    <property type="term" value="F:hydrolase activity, acting on carbon-nitrogen (but not peptide) bonds"/>
    <property type="evidence" value="ECO:0007669"/>
    <property type="project" value="InterPro"/>
</dbReference>
<comment type="subcellular location">
    <subcellularLocation>
        <location evidence="1">Secreted</location>
    </subcellularLocation>
</comment>
<dbReference type="KEGG" id="carl:PXC00_07430"/>
<dbReference type="EMBL" id="CP135996">
    <property type="protein sequence ID" value="WOC31067.1"/>
    <property type="molecule type" value="Genomic_DNA"/>
</dbReference>
<proteinExistence type="predicted"/>
<reference evidence="4 5" key="1">
    <citation type="submission" date="2024-06" db="EMBL/GenBank/DDBJ databases">
        <title>Caproicibacterium argilliputei sp. nov, a novel caproic acid producing anaerobic bacterium isolated from pit mud.</title>
        <authorList>
            <person name="Xia S."/>
        </authorList>
    </citation>
    <scope>NUCLEOTIDE SEQUENCE [LARGE SCALE GENOMIC DNA]</scope>
    <source>
        <strain evidence="4 5">ZCY20-5</strain>
    </source>
</reference>
<dbReference type="Gene3D" id="3.20.20.370">
    <property type="entry name" value="Glycoside hydrolase/deacetylase"/>
    <property type="match status" value="1"/>
</dbReference>
<feature type="domain" description="NodB homology" evidence="3">
    <location>
        <begin position="108"/>
        <end position="300"/>
    </location>
</feature>
<dbReference type="InterPro" id="IPR002509">
    <property type="entry name" value="NODB_dom"/>
</dbReference>
<evidence type="ECO:0000256" key="2">
    <source>
        <dbReference type="ARBA" id="ARBA00022729"/>
    </source>
</evidence>
<dbReference type="Proteomes" id="UP001300604">
    <property type="component" value="Chromosome"/>
</dbReference>
<dbReference type="GO" id="GO:0005975">
    <property type="term" value="P:carbohydrate metabolic process"/>
    <property type="evidence" value="ECO:0007669"/>
    <property type="project" value="InterPro"/>
</dbReference>
<accession>A0AA97H170</accession>
<evidence type="ECO:0000313" key="4">
    <source>
        <dbReference type="EMBL" id="WOC31067.1"/>
    </source>
</evidence>
<dbReference type="SUPFAM" id="SSF88713">
    <property type="entry name" value="Glycoside hydrolase/deacetylase"/>
    <property type="match status" value="1"/>
</dbReference>
<reference evidence="5" key="3">
    <citation type="submission" date="2024-06" db="EMBL/GenBank/DDBJ databases">
        <authorList>
            <person name="Zeng C."/>
        </authorList>
    </citation>
    <scope>NUCLEOTIDE SEQUENCE [LARGE SCALE GENOMIC DNA]</scope>
    <source>
        <strain evidence="5">ZCY20-5</strain>
    </source>
</reference>
<evidence type="ECO:0000259" key="3">
    <source>
        <dbReference type="PROSITE" id="PS51677"/>
    </source>
</evidence>
<keyword evidence="2" id="KW-0732">Signal</keyword>
<dbReference type="PANTHER" id="PTHR34216">
    <property type="match status" value="1"/>
</dbReference>
<dbReference type="InterPro" id="IPR011330">
    <property type="entry name" value="Glyco_hydro/deAcase_b/a-brl"/>
</dbReference>
<evidence type="ECO:0000313" key="5">
    <source>
        <dbReference type="Proteomes" id="UP001300604"/>
    </source>
</evidence>
<reference evidence="5" key="2">
    <citation type="submission" date="2024-06" db="EMBL/GenBank/DDBJ databases">
        <title>Caproicibacterium argilliputei sp. nov, a novel caproic acid producing anaerobic bacterium isolated from pit mud.</title>
        <authorList>
            <person name="Zeng C."/>
        </authorList>
    </citation>
    <scope>NUCLEOTIDE SEQUENCE [LARGE SCALE GENOMIC DNA]</scope>
    <source>
        <strain evidence="5">ZCY20-5</strain>
    </source>
</reference>
<name>A0AA97H170_9FIRM</name>
<dbReference type="RefSeq" id="WP_275844990.1">
    <property type="nucleotide sequence ID" value="NZ_CP135996.1"/>
</dbReference>
<dbReference type="PANTHER" id="PTHR34216:SF3">
    <property type="entry name" value="POLY-BETA-1,6-N-ACETYL-D-GLUCOSAMINE N-DEACETYLASE"/>
    <property type="match status" value="1"/>
</dbReference>
<keyword evidence="5" id="KW-1185">Reference proteome</keyword>
<dbReference type="AlphaFoldDB" id="A0AA97H170"/>
<dbReference type="PROSITE" id="PS51677">
    <property type="entry name" value="NODB"/>
    <property type="match status" value="1"/>
</dbReference>